<protein>
    <submittedName>
        <fullName evidence="1">Uncharacterized protein</fullName>
    </submittedName>
</protein>
<proteinExistence type="predicted"/>
<dbReference type="Proteomes" id="UP001165297">
    <property type="component" value="Unassembled WGS sequence"/>
</dbReference>
<name>A0ABS8AA67_9BACT</name>
<keyword evidence="2" id="KW-1185">Reference proteome</keyword>
<comment type="caution">
    <text evidence="1">The sequence shown here is derived from an EMBL/GenBank/DDBJ whole genome shotgun (WGS) entry which is preliminary data.</text>
</comment>
<reference evidence="1" key="1">
    <citation type="submission" date="2021-10" db="EMBL/GenBank/DDBJ databases">
        <authorList>
            <person name="Dean J.D."/>
            <person name="Kim M.K."/>
            <person name="Newey C.N."/>
            <person name="Stoker T.S."/>
            <person name="Thompson D.W."/>
            <person name="Grose J.H."/>
        </authorList>
    </citation>
    <scope>NUCLEOTIDE SEQUENCE</scope>
    <source>
        <strain evidence="1">BT635</strain>
    </source>
</reference>
<evidence type="ECO:0000313" key="1">
    <source>
        <dbReference type="EMBL" id="MCB2377099.1"/>
    </source>
</evidence>
<evidence type="ECO:0000313" key="2">
    <source>
        <dbReference type="Proteomes" id="UP001165297"/>
    </source>
</evidence>
<dbReference type="RefSeq" id="WP_226183593.1">
    <property type="nucleotide sequence ID" value="NZ_JAJADQ010000002.1"/>
</dbReference>
<organism evidence="1 2">
    <name type="scientific">Hymenobacter nitidus</name>
    <dbReference type="NCBI Taxonomy" id="2880929"/>
    <lineage>
        <taxon>Bacteria</taxon>
        <taxon>Pseudomonadati</taxon>
        <taxon>Bacteroidota</taxon>
        <taxon>Cytophagia</taxon>
        <taxon>Cytophagales</taxon>
        <taxon>Hymenobacteraceae</taxon>
        <taxon>Hymenobacter</taxon>
    </lineage>
</organism>
<gene>
    <name evidence="1" type="ORF">LGH70_05870</name>
</gene>
<sequence>MVATRPLYRPTPARRSSRPDRLASLWFRHRWLAQRPTALALELSSRCYLLRLQAEALETEAAALQALLLLPAAA</sequence>
<accession>A0ABS8AA67</accession>
<dbReference type="EMBL" id="JAJADQ010000002">
    <property type="protein sequence ID" value="MCB2377099.1"/>
    <property type="molecule type" value="Genomic_DNA"/>
</dbReference>